<accession>A0A3A9AGX1</accession>
<comment type="caution">
    <text evidence="6">The sequence shown here is derived from an EMBL/GenBank/DDBJ whole genome shotgun (WGS) entry which is preliminary data.</text>
</comment>
<dbReference type="GO" id="GO:0030313">
    <property type="term" value="C:cell envelope"/>
    <property type="evidence" value="ECO:0007669"/>
    <property type="project" value="UniProtKB-SubCell"/>
</dbReference>
<comment type="subcellular location">
    <subcellularLocation>
        <location evidence="1">Cell envelope</location>
    </subcellularLocation>
</comment>
<dbReference type="Proteomes" id="UP000280696">
    <property type="component" value="Unassembled WGS sequence"/>
</dbReference>
<proteinExistence type="predicted"/>
<dbReference type="PANTHER" id="PTHR32347">
    <property type="entry name" value="EFFLUX SYSTEM COMPONENT YKNX-RELATED"/>
    <property type="match status" value="1"/>
</dbReference>
<dbReference type="OrthoDB" id="1838785at2"/>
<dbReference type="InterPro" id="IPR058636">
    <property type="entry name" value="Beta-barrel_YknX"/>
</dbReference>
<keyword evidence="2 3" id="KW-0175">Coiled coil</keyword>
<dbReference type="AlphaFoldDB" id="A0A3A9AGX1"/>
<feature type="coiled-coil region" evidence="3">
    <location>
        <begin position="48"/>
        <end position="82"/>
    </location>
</feature>
<dbReference type="InterPro" id="IPR050465">
    <property type="entry name" value="UPF0194_transport"/>
</dbReference>
<dbReference type="Pfam" id="PF25990">
    <property type="entry name" value="Beta-barrel_YknX"/>
    <property type="match status" value="1"/>
</dbReference>
<sequence>MKSALTESKIALSNAQTEYNISILSAKSTYEGGVKEGSRAAADYQAALTAGSEKIKGLEGEIKLLELEIAIAQEKLADEELLNSYEEAKAAYTRAKSKYGETDLHNSTAYTSNLSDYQQAESQLESLEEVLQGYRDTITDNQSEIEKKQKEIEKAGALQALDNQKAENDYQSASLSGELAKEIYDYSVDSLSDSVTKAQNELDEIQAKMDAFQTFVGEDNRIYAPEDGLVTGVSYEAGDKLTDTRAMLTYAKEDEYTVSIDVSEEDIAAISVGERVELSFSAYPEQAWEGVITSITTTSTSEHASTISYPVTILVKGDTTLLYGGMAADVTFVIDSAEDVLYVSKKAVFEEEGHSYVYKKDANGNRVKTQVETGFSDTASIEIISGLEEEDVIYIESVMNVNSEKAGKEDNEPDYETVVTDDESNGFPGMNGEAPDMENGFSAIK</sequence>
<evidence type="ECO:0000256" key="1">
    <source>
        <dbReference type="ARBA" id="ARBA00004196"/>
    </source>
</evidence>
<dbReference type="Gene3D" id="2.40.30.170">
    <property type="match status" value="1"/>
</dbReference>
<feature type="region of interest" description="Disordered" evidence="4">
    <location>
        <begin position="404"/>
        <end position="445"/>
    </location>
</feature>
<evidence type="ECO:0000256" key="3">
    <source>
        <dbReference type="SAM" id="Coils"/>
    </source>
</evidence>
<dbReference type="Gene3D" id="2.40.420.20">
    <property type="match status" value="1"/>
</dbReference>
<evidence type="ECO:0000259" key="5">
    <source>
        <dbReference type="Pfam" id="PF25990"/>
    </source>
</evidence>
<feature type="coiled-coil region" evidence="3">
    <location>
        <begin position="117"/>
        <end position="208"/>
    </location>
</feature>
<dbReference type="EMBL" id="RAYQ01000013">
    <property type="protein sequence ID" value="RKI90637.1"/>
    <property type="molecule type" value="Genomic_DNA"/>
</dbReference>
<dbReference type="PANTHER" id="PTHR32347:SF14">
    <property type="entry name" value="EFFLUX SYSTEM COMPONENT YKNX-RELATED"/>
    <property type="match status" value="1"/>
</dbReference>
<evidence type="ECO:0000256" key="2">
    <source>
        <dbReference type="ARBA" id="ARBA00023054"/>
    </source>
</evidence>
<evidence type="ECO:0000313" key="6">
    <source>
        <dbReference type="EMBL" id="RKI90637.1"/>
    </source>
</evidence>
<feature type="compositionally biased region" description="Acidic residues" evidence="4">
    <location>
        <begin position="411"/>
        <end position="424"/>
    </location>
</feature>
<keyword evidence="7" id="KW-1185">Reference proteome</keyword>
<evidence type="ECO:0000256" key="4">
    <source>
        <dbReference type="SAM" id="MobiDB-lite"/>
    </source>
</evidence>
<gene>
    <name evidence="6" type="ORF">D7V94_12650</name>
</gene>
<name>A0A3A9AGX1_9FIRM</name>
<evidence type="ECO:0000313" key="7">
    <source>
        <dbReference type="Proteomes" id="UP000280696"/>
    </source>
</evidence>
<reference evidence="6 7" key="1">
    <citation type="submission" date="2018-09" db="EMBL/GenBank/DDBJ databases">
        <title>Murine metabolic-syndrome-specific gut microbial biobank.</title>
        <authorList>
            <person name="Liu C."/>
        </authorList>
    </citation>
    <scope>NUCLEOTIDE SEQUENCE [LARGE SCALE GENOMIC DNA]</scope>
    <source>
        <strain evidence="6 7">0.1xD8-82</strain>
    </source>
</reference>
<organism evidence="6 7">
    <name type="scientific">Parablautia intestinalis</name>
    <dbReference type="NCBI Taxonomy" id="2320100"/>
    <lineage>
        <taxon>Bacteria</taxon>
        <taxon>Bacillati</taxon>
        <taxon>Bacillota</taxon>
        <taxon>Clostridia</taxon>
        <taxon>Lachnospirales</taxon>
        <taxon>Lachnospiraceae</taxon>
        <taxon>Parablautia</taxon>
    </lineage>
</organism>
<feature type="domain" description="YknX-like beta-barrel" evidence="5">
    <location>
        <begin position="257"/>
        <end position="326"/>
    </location>
</feature>
<protein>
    <submittedName>
        <fullName evidence="6">HlyD family efflux transporter periplasmic adaptor subunit</fullName>
    </submittedName>
</protein>